<dbReference type="InterPro" id="IPR011051">
    <property type="entry name" value="RmlC_Cupin_sf"/>
</dbReference>
<dbReference type="Gene3D" id="2.60.120.10">
    <property type="entry name" value="Jelly Rolls"/>
    <property type="match status" value="1"/>
</dbReference>
<dbReference type="NCBIfam" id="TIGR02451">
    <property type="entry name" value="anti_sig_ChrR"/>
    <property type="match status" value="1"/>
</dbReference>
<feature type="domain" description="ChrR-like cupin" evidence="2">
    <location>
        <begin position="134"/>
        <end position="226"/>
    </location>
</feature>
<dbReference type="InterPro" id="IPR041916">
    <property type="entry name" value="Anti_sigma_zinc_sf"/>
</dbReference>
<protein>
    <recommendedName>
        <fullName evidence="6">Anti-sigma factor</fullName>
    </recommendedName>
</protein>
<dbReference type="AlphaFoldDB" id="A0A327KEE0"/>
<comment type="caution">
    <text evidence="4">The sequence shown here is derived from an EMBL/GenBank/DDBJ whole genome shotgun (WGS) entry which is preliminary data.</text>
</comment>
<dbReference type="Pfam" id="PF12973">
    <property type="entry name" value="Cupin_7"/>
    <property type="match status" value="1"/>
</dbReference>
<evidence type="ECO:0000313" key="5">
    <source>
        <dbReference type="Proteomes" id="UP000248863"/>
    </source>
</evidence>
<dbReference type="RefSeq" id="WP_111358419.1">
    <property type="nucleotide sequence ID" value="NZ_NHSK01000024.1"/>
</dbReference>
<gene>
    <name evidence="4" type="ORF">CH338_17500</name>
</gene>
<dbReference type="InterPro" id="IPR025979">
    <property type="entry name" value="ChrR-like_cupin_dom"/>
</dbReference>
<evidence type="ECO:0000313" key="4">
    <source>
        <dbReference type="EMBL" id="RAI36501.1"/>
    </source>
</evidence>
<dbReference type="CDD" id="cd20301">
    <property type="entry name" value="cupin_ChrR"/>
    <property type="match status" value="1"/>
</dbReference>
<sequence>MTVAHHPTEETLAAFAAGTLDEGRMLVVAAHLAACPDCRRTVRMLEATGGLMLDDLAPAEMASDGFLRAMAEIDAPAFPSPRVRGDGGSTRSVESGEGAFPHRRGAAIDLSRSAGRADLIPGLLPEHQAMLAPYEMGPWKWIGPGVSWRQIAAPTLPGGRVFLLKAAGGTLLPDHTHTGTELTCVLTGAFRHEHGRYGPGDIDEADDEVDHTPVVEAGSDCICLVAMQGRLKLNGLLGRVLQPFVRL</sequence>
<feature type="domain" description="Putative zinc-finger" evidence="3">
    <location>
        <begin position="10"/>
        <end position="39"/>
    </location>
</feature>
<dbReference type="OrthoDB" id="2988517at2"/>
<dbReference type="Pfam" id="PF13490">
    <property type="entry name" value="zf-HC2"/>
    <property type="match status" value="1"/>
</dbReference>
<dbReference type="Gene3D" id="1.10.10.1320">
    <property type="entry name" value="Anti-sigma factor, zinc-finger domain"/>
    <property type="match status" value="1"/>
</dbReference>
<evidence type="ECO:0008006" key="6">
    <source>
        <dbReference type="Google" id="ProtNLM"/>
    </source>
</evidence>
<dbReference type="SUPFAM" id="SSF51182">
    <property type="entry name" value="RmlC-like cupins"/>
    <property type="match status" value="1"/>
</dbReference>
<reference evidence="4 5" key="1">
    <citation type="submission" date="2017-07" db="EMBL/GenBank/DDBJ databases">
        <title>Draft Genome Sequences of Select Purple Nonsulfur Bacteria.</title>
        <authorList>
            <person name="Lasarre B."/>
            <person name="Mckinlay J.B."/>
        </authorList>
    </citation>
    <scope>NUCLEOTIDE SEQUENCE [LARGE SCALE GENOMIC DNA]</scope>
    <source>
        <strain evidence="4 5">DSM 11907</strain>
    </source>
</reference>
<feature type="region of interest" description="Disordered" evidence="1">
    <location>
        <begin position="78"/>
        <end position="99"/>
    </location>
</feature>
<proteinExistence type="predicted"/>
<dbReference type="InterPro" id="IPR012807">
    <property type="entry name" value="Anti-sigma_ChrR"/>
</dbReference>
<evidence type="ECO:0000259" key="2">
    <source>
        <dbReference type="Pfam" id="PF12973"/>
    </source>
</evidence>
<organism evidence="4 5">
    <name type="scientific">Rhodoplanes elegans</name>
    <dbReference type="NCBI Taxonomy" id="29408"/>
    <lineage>
        <taxon>Bacteria</taxon>
        <taxon>Pseudomonadati</taxon>
        <taxon>Pseudomonadota</taxon>
        <taxon>Alphaproteobacteria</taxon>
        <taxon>Hyphomicrobiales</taxon>
        <taxon>Nitrobacteraceae</taxon>
        <taxon>Rhodoplanes</taxon>
    </lineage>
</organism>
<evidence type="ECO:0000259" key="3">
    <source>
        <dbReference type="Pfam" id="PF13490"/>
    </source>
</evidence>
<dbReference type="Proteomes" id="UP000248863">
    <property type="component" value="Unassembled WGS sequence"/>
</dbReference>
<dbReference type="InterPro" id="IPR014710">
    <property type="entry name" value="RmlC-like_jellyroll"/>
</dbReference>
<accession>A0A327KEE0</accession>
<evidence type="ECO:0000256" key="1">
    <source>
        <dbReference type="SAM" id="MobiDB-lite"/>
    </source>
</evidence>
<dbReference type="InterPro" id="IPR027383">
    <property type="entry name" value="Znf_put"/>
</dbReference>
<dbReference type="EMBL" id="NPEU01000216">
    <property type="protein sequence ID" value="RAI36501.1"/>
    <property type="molecule type" value="Genomic_DNA"/>
</dbReference>
<name>A0A327KEE0_9BRAD</name>
<keyword evidence="5" id="KW-1185">Reference proteome</keyword>